<sequence length="195" mass="22361">MKMIKKIIGKALPLGFSDVDTDQIAPSDAMKFSKRTNMADYIFRDWREDPNFVLNLPEFKDSTIFLAGENFGCGSSREHAPWALQDYGFEAIIAPSFGDIFKNNCSKVGLVTIELEDPIVKEFISIVKSNPQTNLEIDIEEKTVTCGEMKFHFQMDPFTQYRLMHGLNDIDITLLDQEAINEYEKNRFSFLPKIL</sequence>
<dbReference type="PANTHER" id="PTHR43345:SF5">
    <property type="entry name" value="3-ISOPROPYLMALATE DEHYDRATASE SMALL SUBUNIT"/>
    <property type="match status" value="1"/>
</dbReference>
<evidence type="ECO:0000256" key="2">
    <source>
        <dbReference type="ARBA" id="ARBA00002695"/>
    </source>
</evidence>
<dbReference type="Pfam" id="PF00694">
    <property type="entry name" value="Aconitase_C"/>
    <property type="match status" value="1"/>
</dbReference>
<dbReference type="NCBIfam" id="TIGR00171">
    <property type="entry name" value="leuD"/>
    <property type="match status" value="1"/>
</dbReference>
<accession>A0A8J8GIW6</accession>
<dbReference type="RefSeq" id="WP_173732351.1">
    <property type="nucleotide sequence ID" value="NZ_JABTTE010000029.1"/>
</dbReference>
<name>A0A8J8GIW6_9BACI</name>
<keyword evidence="9 10" id="KW-0100">Branched-chain amino acid biosynthesis</keyword>
<evidence type="ECO:0000256" key="5">
    <source>
        <dbReference type="ARBA" id="ARBA00011271"/>
    </source>
</evidence>
<dbReference type="InterPro" id="IPR033940">
    <property type="entry name" value="IPMI_Swivel"/>
</dbReference>
<dbReference type="InterPro" id="IPR004431">
    <property type="entry name" value="3-IsopropMal_deHydase_ssu"/>
</dbReference>
<dbReference type="FunFam" id="3.20.19.10:FF:000003">
    <property type="entry name" value="3-isopropylmalate dehydratase small subunit"/>
    <property type="match status" value="1"/>
</dbReference>
<comment type="subunit">
    <text evidence="5 10">Heterodimer of LeuC and LeuD.</text>
</comment>
<keyword evidence="8 10" id="KW-0456">Lyase</keyword>
<dbReference type="EC" id="4.2.1.33" evidence="10"/>
<feature type="domain" description="Aconitase A/isopropylmalate dehydratase small subunit swivel" evidence="11">
    <location>
        <begin position="1"/>
        <end position="117"/>
    </location>
</feature>
<keyword evidence="13" id="KW-1185">Reference proteome</keyword>
<dbReference type="InterPro" id="IPR050075">
    <property type="entry name" value="LeuD"/>
</dbReference>
<evidence type="ECO:0000256" key="7">
    <source>
        <dbReference type="ARBA" id="ARBA00022605"/>
    </source>
</evidence>
<dbReference type="PANTHER" id="PTHR43345">
    <property type="entry name" value="3-ISOPROPYLMALATE DEHYDRATASE SMALL SUBUNIT 2-RELATED-RELATED"/>
    <property type="match status" value="1"/>
</dbReference>
<comment type="similarity">
    <text evidence="4 10">Belongs to the LeuD family. LeuD type 1 subfamily.</text>
</comment>
<comment type="function">
    <text evidence="2 10">Catalyzes the isomerization between 2-isopropylmalate and 3-isopropylmalate, via the formation of 2-isopropylmaleate.</text>
</comment>
<evidence type="ECO:0000256" key="10">
    <source>
        <dbReference type="HAMAP-Rule" id="MF_01031"/>
    </source>
</evidence>
<dbReference type="NCBIfam" id="NF002458">
    <property type="entry name" value="PRK01641.1"/>
    <property type="match status" value="1"/>
</dbReference>
<evidence type="ECO:0000313" key="13">
    <source>
        <dbReference type="Proteomes" id="UP000625804"/>
    </source>
</evidence>
<organism evidence="12 13">
    <name type="scientific">Calidifontibacillus erzurumensis</name>
    <dbReference type="NCBI Taxonomy" id="2741433"/>
    <lineage>
        <taxon>Bacteria</taxon>
        <taxon>Bacillati</taxon>
        <taxon>Bacillota</taxon>
        <taxon>Bacilli</taxon>
        <taxon>Bacillales</taxon>
        <taxon>Bacillaceae</taxon>
        <taxon>Calidifontibacillus/Schinkia group</taxon>
        <taxon>Calidifontibacillus</taxon>
    </lineage>
</organism>
<comment type="pathway">
    <text evidence="3 10">Amino-acid biosynthesis; L-leucine biosynthesis; L-leucine from 3-methyl-2-oxobutanoate: step 2/4.</text>
</comment>
<protein>
    <recommendedName>
        <fullName evidence="10">3-isopropylmalate dehydratase small subunit</fullName>
        <ecNumber evidence="10">4.2.1.33</ecNumber>
    </recommendedName>
    <alternativeName>
        <fullName evidence="10">Alpha-IPM isomerase</fullName>
        <shortName evidence="10">IPMI</shortName>
    </alternativeName>
    <alternativeName>
        <fullName evidence="10">Isopropylmalate isomerase</fullName>
    </alternativeName>
</protein>
<comment type="caution">
    <text evidence="12">The sequence shown here is derived from an EMBL/GenBank/DDBJ whole genome shotgun (WGS) entry which is preliminary data.</text>
</comment>
<evidence type="ECO:0000256" key="9">
    <source>
        <dbReference type="ARBA" id="ARBA00023304"/>
    </source>
</evidence>
<evidence type="ECO:0000259" key="11">
    <source>
        <dbReference type="Pfam" id="PF00694"/>
    </source>
</evidence>
<dbReference type="AlphaFoldDB" id="A0A8J8GIW6"/>
<dbReference type="InterPro" id="IPR015928">
    <property type="entry name" value="Aconitase/3IPM_dehydase_swvl"/>
</dbReference>
<dbReference type="CDD" id="cd01577">
    <property type="entry name" value="IPMI_Swivel"/>
    <property type="match status" value="1"/>
</dbReference>
<dbReference type="UniPathway" id="UPA00048">
    <property type="reaction ID" value="UER00071"/>
</dbReference>
<comment type="catalytic activity">
    <reaction evidence="1 10">
        <text>(2R,3S)-3-isopropylmalate = (2S)-2-isopropylmalate</text>
        <dbReference type="Rhea" id="RHEA:32287"/>
        <dbReference type="ChEBI" id="CHEBI:1178"/>
        <dbReference type="ChEBI" id="CHEBI:35121"/>
        <dbReference type="EC" id="4.2.1.33"/>
    </reaction>
</comment>
<evidence type="ECO:0000256" key="4">
    <source>
        <dbReference type="ARBA" id="ARBA00009845"/>
    </source>
</evidence>
<dbReference type="SUPFAM" id="SSF52016">
    <property type="entry name" value="LeuD/IlvD-like"/>
    <property type="match status" value="1"/>
</dbReference>
<dbReference type="InterPro" id="IPR000573">
    <property type="entry name" value="AconitaseA/IPMdHydase_ssu_swvl"/>
</dbReference>
<proteinExistence type="inferred from homology"/>
<keyword evidence="6 10" id="KW-0432">Leucine biosynthesis</keyword>
<dbReference type="Gene3D" id="3.20.19.10">
    <property type="entry name" value="Aconitase, domain 4"/>
    <property type="match status" value="1"/>
</dbReference>
<dbReference type="GO" id="GO:0009098">
    <property type="term" value="P:L-leucine biosynthetic process"/>
    <property type="evidence" value="ECO:0007669"/>
    <property type="project" value="UniProtKB-UniRule"/>
</dbReference>
<evidence type="ECO:0000256" key="3">
    <source>
        <dbReference type="ARBA" id="ARBA00004729"/>
    </source>
</evidence>
<evidence type="ECO:0000256" key="6">
    <source>
        <dbReference type="ARBA" id="ARBA00022430"/>
    </source>
</evidence>
<dbReference type="HAMAP" id="MF_01031">
    <property type="entry name" value="LeuD_type1"/>
    <property type="match status" value="1"/>
</dbReference>
<keyword evidence="7 10" id="KW-0028">Amino-acid biosynthesis</keyword>
<dbReference type="Proteomes" id="UP000625804">
    <property type="component" value="Unassembled WGS sequence"/>
</dbReference>
<evidence type="ECO:0000256" key="8">
    <source>
        <dbReference type="ARBA" id="ARBA00023239"/>
    </source>
</evidence>
<dbReference type="GO" id="GO:0003861">
    <property type="term" value="F:3-isopropylmalate dehydratase activity"/>
    <property type="evidence" value="ECO:0007669"/>
    <property type="project" value="UniProtKB-UniRule"/>
</dbReference>
<evidence type="ECO:0000256" key="1">
    <source>
        <dbReference type="ARBA" id="ARBA00000491"/>
    </source>
</evidence>
<reference evidence="12" key="1">
    <citation type="submission" date="2020-06" db="EMBL/GenBank/DDBJ databases">
        <title>A novel thermopfilic bacterium from Erzurum, Turkey.</title>
        <authorList>
            <person name="Adiguzel A."/>
            <person name="Ay H."/>
            <person name="Baltaci M.O."/>
        </authorList>
    </citation>
    <scope>NUCLEOTIDE SEQUENCE</scope>
    <source>
        <strain evidence="12">P2</strain>
    </source>
</reference>
<gene>
    <name evidence="10 12" type="primary">leuD</name>
    <name evidence="12" type="ORF">HR057_15500</name>
</gene>
<evidence type="ECO:0000313" key="12">
    <source>
        <dbReference type="EMBL" id="NSL53150.1"/>
    </source>
</evidence>
<dbReference type="GO" id="GO:0009316">
    <property type="term" value="C:3-isopropylmalate dehydratase complex"/>
    <property type="evidence" value="ECO:0007669"/>
    <property type="project" value="InterPro"/>
</dbReference>
<dbReference type="EMBL" id="JABTTE010000029">
    <property type="protein sequence ID" value="NSL53150.1"/>
    <property type="molecule type" value="Genomic_DNA"/>
</dbReference>